<dbReference type="RefSeq" id="WP_125151921.1">
    <property type="nucleotide sequence ID" value="NZ_UYIV01000002.1"/>
</dbReference>
<evidence type="ECO:0000313" key="1">
    <source>
        <dbReference type="EMBL" id="VDH06578.1"/>
    </source>
</evidence>
<dbReference type="PANTHER" id="PTHR33639:SF2">
    <property type="entry name" value="DUF393 DOMAIN-CONTAINING PROTEIN"/>
    <property type="match status" value="1"/>
</dbReference>
<proteinExistence type="predicted"/>
<dbReference type="InterPro" id="IPR052927">
    <property type="entry name" value="DCC_oxidoreductase"/>
</dbReference>
<dbReference type="AlphaFoldDB" id="A0A7Z8YQB4"/>
<dbReference type="EMBL" id="UYIV01000002">
    <property type="protein sequence ID" value="VDH06578.1"/>
    <property type="molecule type" value="Genomic_DNA"/>
</dbReference>
<evidence type="ECO:0000313" key="2">
    <source>
        <dbReference type="Proteomes" id="UP000270205"/>
    </source>
</evidence>
<dbReference type="Proteomes" id="UP000270205">
    <property type="component" value="Unassembled WGS sequence"/>
</dbReference>
<gene>
    <name evidence="1" type="ORF">NCTC12929_02230</name>
</gene>
<dbReference type="InterPro" id="IPR007263">
    <property type="entry name" value="DCC1-like"/>
</dbReference>
<reference evidence="1 2" key="1">
    <citation type="submission" date="2018-11" db="EMBL/GenBank/DDBJ databases">
        <authorList>
            <consortium name="Pathogen Informatics"/>
        </authorList>
    </citation>
    <scope>NUCLEOTIDE SEQUENCE [LARGE SCALE GENOMIC DNA]</scope>
    <source>
        <strain evidence="1 2">NCTC12929</strain>
    </source>
</reference>
<dbReference type="PANTHER" id="PTHR33639">
    <property type="entry name" value="THIOL-DISULFIDE OXIDOREDUCTASE DCC"/>
    <property type="match status" value="1"/>
</dbReference>
<name>A0A7Z8YQB4_9FLAO</name>
<accession>A0A7Z8YQB4</accession>
<dbReference type="Pfam" id="PF04134">
    <property type="entry name" value="DCC1-like"/>
    <property type="match status" value="1"/>
</dbReference>
<dbReference type="GO" id="GO:0015035">
    <property type="term" value="F:protein-disulfide reductase activity"/>
    <property type="evidence" value="ECO:0007669"/>
    <property type="project" value="InterPro"/>
</dbReference>
<comment type="caution">
    <text evidence="1">The sequence shown here is derived from an EMBL/GenBank/DDBJ whole genome shotgun (WGS) entry which is preliminary data.</text>
</comment>
<organism evidence="1 2">
    <name type="scientific">Bergeyella zoohelcum</name>
    <dbReference type="NCBI Taxonomy" id="1015"/>
    <lineage>
        <taxon>Bacteria</taxon>
        <taxon>Pseudomonadati</taxon>
        <taxon>Bacteroidota</taxon>
        <taxon>Flavobacteriia</taxon>
        <taxon>Flavobacteriales</taxon>
        <taxon>Weeksellaceae</taxon>
        <taxon>Bergeyella</taxon>
    </lineage>
</organism>
<sequence length="111" mass="13551">MKKYIIYDKKCEFCTKFSNWNKVQNSHLKTIPIRSKEAKSILRERGLQFIDLQTIYFVDDKEVFNRSKAVFNIFSNFKYPYKLFSVLKILPQSFTDYFYKIVAKYRYKIKI</sequence>
<protein>
    <submittedName>
        <fullName evidence="1">Protein of uncharacterized function, DUF393</fullName>
    </submittedName>
</protein>